<keyword evidence="7 15" id="KW-0963">Cytoplasm</keyword>
<evidence type="ECO:0000313" key="20">
    <source>
        <dbReference type="Proteomes" id="UP000176204"/>
    </source>
</evidence>
<evidence type="ECO:0000256" key="6">
    <source>
        <dbReference type="ARBA" id="ARBA00014679"/>
    </source>
</evidence>
<comment type="similarity">
    <text evidence="3 15 17">Belongs to the RNA methyltransferase TrmD family.</text>
</comment>
<dbReference type="STRING" id="1679444.PYTT_0779"/>
<dbReference type="EMBL" id="LT629973">
    <property type="protein sequence ID" value="SEH79221.1"/>
    <property type="molecule type" value="Genomic_DNA"/>
</dbReference>
<feature type="domain" description="tRNA methyltransferase TRMD/TRM10-type" evidence="18">
    <location>
        <begin position="3"/>
        <end position="224"/>
    </location>
</feature>
<evidence type="ECO:0000313" key="19">
    <source>
        <dbReference type="EMBL" id="SEH79221.1"/>
    </source>
</evidence>
<evidence type="ECO:0000256" key="10">
    <source>
        <dbReference type="ARBA" id="ARBA00022691"/>
    </source>
</evidence>
<dbReference type="InterPro" id="IPR016009">
    <property type="entry name" value="tRNA_MeTrfase_TRMD/TRM10"/>
</dbReference>
<evidence type="ECO:0000256" key="7">
    <source>
        <dbReference type="ARBA" id="ARBA00022490"/>
    </source>
</evidence>
<dbReference type="PIRSF" id="PIRSF000386">
    <property type="entry name" value="tRNA_mtase"/>
    <property type="match status" value="1"/>
</dbReference>
<evidence type="ECO:0000256" key="1">
    <source>
        <dbReference type="ARBA" id="ARBA00002634"/>
    </source>
</evidence>
<evidence type="ECO:0000256" key="15">
    <source>
        <dbReference type="HAMAP-Rule" id="MF_00605"/>
    </source>
</evidence>
<dbReference type="PANTHER" id="PTHR46417">
    <property type="entry name" value="TRNA (GUANINE-N(1)-)-METHYLTRANSFERASE"/>
    <property type="match status" value="1"/>
</dbReference>
<sequence>MLEIDVLTLFPDMVLGPLSQSILGRAGDAGIVSVRAHNLRDWAYDKHRRTDDYLCGGGQGMLMKCEPVFAAVEQLRRENTRIILMTPQGRTFNQSIARELADHSGHYIILCGHYEGVDQRIIDTLVDIELSIGDYILTNGAIAAVIVIDAITRLIPGTLGDERSSEEESFADGLLEAPAYTKPNEYRGMQVPEILLSGNHKAIADWKREQAIIRTQTNRPDLHEAWLRRQESSTPSAPL</sequence>
<gene>
    <name evidence="15" type="primary">trmD</name>
    <name evidence="19" type="ORF">PYTT_0779</name>
</gene>
<dbReference type="SUPFAM" id="SSF75217">
    <property type="entry name" value="alpha/beta knot"/>
    <property type="match status" value="1"/>
</dbReference>
<dbReference type="PANTHER" id="PTHR46417:SF1">
    <property type="entry name" value="TRNA (GUANINE-N(1)-)-METHYLTRANSFERASE"/>
    <property type="match status" value="1"/>
</dbReference>
<comment type="subcellular location">
    <subcellularLocation>
        <location evidence="2 15 17">Cytoplasm</location>
    </subcellularLocation>
</comment>
<comment type="function">
    <text evidence="1 15 17">Specifically methylates guanosine-37 in various tRNAs.</text>
</comment>
<evidence type="ECO:0000256" key="13">
    <source>
        <dbReference type="ARBA" id="ARBA00033392"/>
    </source>
</evidence>
<keyword evidence="9 15" id="KW-0808">Transferase</keyword>
<dbReference type="Gene3D" id="3.40.1280.10">
    <property type="match status" value="1"/>
</dbReference>
<dbReference type="RefSeq" id="WP_067773688.1">
    <property type="nucleotide sequence ID" value="NZ_LIGX01000013.1"/>
</dbReference>
<dbReference type="InterPro" id="IPR029026">
    <property type="entry name" value="tRNA_m1G_MTases_N"/>
</dbReference>
<evidence type="ECO:0000256" key="17">
    <source>
        <dbReference type="RuleBase" id="RU003464"/>
    </source>
</evidence>
<evidence type="ECO:0000256" key="2">
    <source>
        <dbReference type="ARBA" id="ARBA00004496"/>
    </source>
</evidence>
<comment type="catalytic activity">
    <reaction evidence="14 15 17">
        <text>guanosine(37) in tRNA + S-adenosyl-L-methionine = N(1)-methylguanosine(37) in tRNA + S-adenosyl-L-homocysteine + H(+)</text>
        <dbReference type="Rhea" id="RHEA:36899"/>
        <dbReference type="Rhea" id="RHEA-COMP:10145"/>
        <dbReference type="Rhea" id="RHEA-COMP:10147"/>
        <dbReference type="ChEBI" id="CHEBI:15378"/>
        <dbReference type="ChEBI" id="CHEBI:57856"/>
        <dbReference type="ChEBI" id="CHEBI:59789"/>
        <dbReference type="ChEBI" id="CHEBI:73542"/>
        <dbReference type="ChEBI" id="CHEBI:74269"/>
        <dbReference type="EC" id="2.1.1.228"/>
    </reaction>
</comment>
<comment type="subunit">
    <text evidence="4 15 17">Homodimer.</text>
</comment>
<evidence type="ECO:0000256" key="5">
    <source>
        <dbReference type="ARBA" id="ARBA00012807"/>
    </source>
</evidence>
<reference evidence="20" key="1">
    <citation type="submission" date="2016-09" db="EMBL/GenBank/DDBJ databases">
        <authorList>
            <person name="Koehorst J."/>
        </authorList>
    </citation>
    <scope>NUCLEOTIDE SEQUENCE [LARGE SCALE GENOMIC DNA]</scope>
</reference>
<keyword evidence="11 15" id="KW-0819">tRNA processing</keyword>
<organism evidence="19 20">
    <name type="scientific">Akkermansia glycaniphila</name>
    <dbReference type="NCBI Taxonomy" id="1679444"/>
    <lineage>
        <taxon>Bacteria</taxon>
        <taxon>Pseudomonadati</taxon>
        <taxon>Verrucomicrobiota</taxon>
        <taxon>Verrucomicrobiia</taxon>
        <taxon>Verrucomicrobiales</taxon>
        <taxon>Akkermansiaceae</taxon>
        <taxon>Akkermansia</taxon>
    </lineage>
</organism>
<dbReference type="NCBIfam" id="NF000648">
    <property type="entry name" value="PRK00026.1"/>
    <property type="match status" value="1"/>
</dbReference>
<evidence type="ECO:0000256" key="16">
    <source>
        <dbReference type="PIRSR" id="PIRSR000386-1"/>
    </source>
</evidence>
<dbReference type="NCBIfam" id="TIGR00088">
    <property type="entry name" value="trmD"/>
    <property type="match status" value="1"/>
</dbReference>
<dbReference type="GO" id="GO:0002939">
    <property type="term" value="P:tRNA N1-guanine methylation"/>
    <property type="evidence" value="ECO:0007669"/>
    <property type="project" value="TreeGrafter"/>
</dbReference>
<keyword evidence="8 15" id="KW-0489">Methyltransferase</keyword>
<keyword evidence="10 15" id="KW-0949">S-adenosyl-L-methionine</keyword>
<feature type="binding site" evidence="15 16">
    <location>
        <position position="112"/>
    </location>
    <ligand>
        <name>S-adenosyl-L-methionine</name>
        <dbReference type="ChEBI" id="CHEBI:59789"/>
    </ligand>
</feature>
<dbReference type="CDD" id="cd18080">
    <property type="entry name" value="TrmD-like"/>
    <property type="match status" value="1"/>
</dbReference>
<dbReference type="KEGG" id="agl:PYTT_0779"/>
<evidence type="ECO:0000256" key="14">
    <source>
        <dbReference type="ARBA" id="ARBA00047783"/>
    </source>
</evidence>
<dbReference type="GO" id="GO:0005829">
    <property type="term" value="C:cytosol"/>
    <property type="evidence" value="ECO:0007669"/>
    <property type="project" value="TreeGrafter"/>
</dbReference>
<feature type="binding site" evidence="15 16">
    <location>
        <begin position="132"/>
        <end position="137"/>
    </location>
    <ligand>
        <name>S-adenosyl-L-methionine</name>
        <dbReference type="ChEBI" id="CHEBI:59789"/>
    </ligand>
</feature>
<dbReference type="PATRIC" id="fig|1679444.3.peg.2229"/>
<evidence type="ECO:0000256" key="12">
    <source>
        <dbReference type="ARBA" id="ARBA00029736"/>
    </source>
</evidence>
<dbReference type="GO" id="GO:0052906">
    <property type="term" value="F:tRNA (guanine(37)-N1)-methyltransferase activity"/>
    <property type="evidence" value="ECO:0007669"/>
    <property type="project" value="UniProtKB-UniRule"/>
</dbReference>
<accession>A0A1C7PDL9</accession>
<keyword evidence="20" id="KW-1185">Reference proteome</keyword>
<dbReference type="Pfam" id="PF01746">
    <property type="entry name" value="tRNA_m1G_MT"/>
    <property type="match status" value="1"/>
</dbReference>
<evidence type="ECO:0000256" key="4">
    <source>
        <dbReference type="ARBA" id="ARBA00011738"/>
    </source>
</evidence>
<name>A0A1C7PDL9_9BACT</name>
<dbReference type="InterPro" id="IPR023148">
    <property type="entry name" value="tRNA_m1G_MeTrfase_C_sf"/>
</dbReference>
<dbReference type="OrthoDB" id="9807416at2"/>
<proteinExistence type="inferred from homology"/>
<evidence type="ECO:0000256" key="8">
    <source>
        <dbReference type="ARBA" id="ARBA00022603"/>
    </source>
</evidence>
<dbReference type="HAMAP" id="MF_00605">
    <property type="entry name" value="TrmD"/>
    <property type="match status" value="1"/>
</dbReference>
<dbReference type="EC" id="2.1.1.228" evidence="5 15"/>
<dbReference type="Proteomes" id="UP000176204">
    <property type="component" value="Chromosome I"/>
</dbReference>
<dbReference type="FunFam" id="3.40.1280.10:FF:000001">
    <property type="entry name" value="tRNA (guanine-N(1)-)-methyltransferase"/>
    <property type="match status" value="1"/>
</dbReference>
<dbReference type="Gene3D" id="1.10.1270.20">
    <property type="entry name" value="tRNA(m1g37)methyltransferase, domain 2"/>
    <property type="match status" value="1"/>
</dbReference>
<evidence type="ECO:0000256" key="3">
    <source>
        <dbReference type="ARBA" id="ARBA00007630"/>
    </source>
</evidence>
<evidence type="ECO:0000259" key="18">
    <source>
        <dbReference type="Pfam" id="PF01746"/>
    </source>
</evidence>
<dbReference type="InterPro" id="IPR029028">
    <property type="entry name" value="Alpha/beta_knot_MTases"/>
</dbReference>
<dbReference type="InterPro" id="IPR002649">
    <property type="entry name" value="tRNA_m1G_MeTrfase_TrmD"/>
</dbReference>
<evidence type="ECO:0000256" key="11">
    <source>
        <dbReference type="ARBA" id="ARBA00022694"/>
    </source>
</evidence>
<protein>
    <recommendedName>
        <fullName evidence="6 15">tRNA (guanine-N(1)-)-methyltransferase</fullName>
        <ecNumber evidence="5 15">2.1.1.228</ecNumber>
    </recommendedName>
    <alternativeName>
        <fullName evidence="12 15">M1G-methyltransferase</fullName>
    </alternativeName>
    <alternativeName>
        <fullName evidence="13 15">tRNA [GM37] methyltransferase</fullName>
    </alternativeName>
</protein>
<dbReference type="AlphaFoldDB" id="A0A1C7PDL9"/>
<evidence type="ECO:0000256" key="9">
    <source>
        <dbReference type="ARBA" id="ARBA00022679"/>
    </source>
</evidence>